<evidence type="ECO:0000259" key="2">
    <source>
        <dbReference type="PROSITE" id="PS51194"/>
    </source>
</evidence>
<keyword evidence="3" id="KW-0378">Hydrolase</keyword>
<gene>
    <name evidence="3" type="ORF">G3480_01570</name>
</gene>
<proteinExistence type="predicted"/>
<dbReference type="SMART" id="SM00490">
    <property type="entry name" value="HELICc"/>
    <property type="match status" value="1"/>
</dbReference>
<feature type="compositionally biased region" description="Low complexity" evidence="1">
    <location>
        <begin position="809"/>
        <end position="821"/>
    </location>
</feature>
<keyword evidence="3" id="KW-0067">ATP-binding</keyword>
<keyword evidence="3" id="KW-0547">Nucleotide-binding</keyword>
<dbReference type="Pfam" id="PF00271">
    <property type="entry name" value="Helicase_C"/>
    <property type="match status" value="1"/>
</dbReference>
<evidence type="ECO:0000313" key="4">
    <source>
        <dbReference type="Proteomes" id="UP000471640"/>
    </source>
</evidence>
<organism evidence="3 4">
    <name type="scientific">Thiorhodococcus mannitoliphagus</name>
    <dbReference type="NCBI Taxonomy" id="329406"/>
    <lineage>
        <taxon>Bacteria</taxon>
        <taxon>Pseudomonadati</taxon>
        <taxon>Pseudomonadota</taxon>
        <taxon>Gammaproteobacteria</taxon>
        <taxon>Chromatiales</taxon>
        <taxon>Chromatiaceae</taxon>
        <taxon>Thiorhodococcus</taxon>
    </lineage>
</organism>
<evidence type="ECO:0000256" key="1">
    <source>
        <dbReference type="SAM" id="MobiDB-lite"/>
    </source>
</evidence>
<accession>A0A6P1DTH5</accession>
<dbReference type="SUPFAM" id="SSF52540">
    <property type="entry name" value="P-loop containing nucleoside triphosphate hydrolases"/>
    <property type="match status" value="2"/>
</dbReference>
<evidence type="ECO:0000313" key="3">
    <source>
        <dbReference type="EMBL" id="NEX19015.1"/>
    </source>
</evidence>
<dbReference type="EMBL" id="JAAIJR010000003">
    <property type="protein sequence ID" value="NEX19015.1"/>
    <property type="molecule type" value="Genomic_DNA"/>
</dbReference>
<feature type="domain" description="Helicase C-terminal" evidence="2">
    <location>
        <begin position="795"/>
        <end position="964"/>
    </location>
</feature>
<reference evidence="3 4" key="2">
    <citation type="submission" date="2020-02" db="EMBL/GenBank/DDBJ databases">
        <title>Genome sequences of Thiorhodococcus mannitoliphagus and Thiorhodococcus minor, purple sulfur photosynthetic bacteria in the gammaproteobacterial family, Chromatiaceae.</title>
        <authorList>
            <person name="Aviles F.A."/>
            <person name="Meyer T.E."/>
            <person name="Kyndt J.A."/>
        </authorList>
    </citation>
    <scope>NUCLEOTIDE SEQUENCE [LARGE SCALE GENOMIC DNA]</scope>
    <source>
        <strain evidence="3 4">DSM 18266</strain>
    </source>
</reference>
<name>A0A6P1DTH5_9GAMM</name>
<dbReference type="GO" id="GO:0004386">
    <property type="term" value="F:helicase activity"/>
    <property type="evidence" value="ECO:0007669"/>
    <property type="project" value="UniProtKB-KW"/>
</dbReference>
<dbReference type="InterPro" id="IPR001650">
    <property type="entry name" value="Helicase_C-like"/>
</dbReference>
<dbReference type="CDD" id="cd18785">
    <property type="entry name" value="SF2_C"/>
    <property type="match status" value="1"/>
</dbReference>
<dbReference type="AlphaFoldDB" id="A0A6P1DTH5"/>
<dbReference type="PROSITE" id="PS51194">
    <property type="entry name" value="HELICASE_CTER"/>
    <property type="match status" value="1"/>
</dbReference>
<protein>
    <submittedName>
        <fullName evidence="3">Helicase</fullName>
    </submittedName>
</protein>
<reference evidence="4" key="1">
    <citation type="journal article" date="2020" name="Microbiol. Resour. Announc.">
        <title>Draft Genome Sequences of Thiorhodococcus mannitoliphagus and Thiorhodococcus minor, Purple Sulfur Photosynthetic Bacteria in the Gammaproteobacterial Family Chromatiaceae.</title>
        <authorList>
            <person name="Aviles F.A."/>
            <person name="Meyer T.E."/>
            <person name="Kyndt J.A."/>
        </authorList>
    </citation>
    <scope>NUCLEOTIDE SEQUENCE [LARGE SCALE GENOMIC DNA]</scope>
    <source>
        <strain evidence="4">DSM 18266</strain>
    </source>
</reference>
<feature type="region of interest" description="Disordered" evidence="1">
    <location>
        <begin position="808"/>
        <end position="831"/>
    </location>
</feature>
<dbReference type="Proteomes" id="UP000471640">
    <property type="component" value="Unassembled WGS sequence"/>
</dbReference>
<dbReference type="InterPro" id="IPR027417">
    <property type="entry name" value="P-loop_NTPase"/>
</dbReference>
<keyword evidence="3" id="KW-0347">Helicase</keyword>
<sequence>MSFSDEREQVYRWIRSVLMGPAAGLGVAMSVKPLAGIKPLERFQTAILFPIVRDESGLDPADDDGGDDAEDGLIAADSGKASVAVGVARPKRRVVPPSSVGFSFFIQGGAAEIQLIPQAVRFELPADRKRNDFEEWQRITLGAADNEARSLKSPPAGQAQVRIDPIALFDGRARLDVLWRARSDGWLVTVSLSNAQRLPPKAPNSNGSAEARNEELRQRNNLALFEVALECVIDTGRIGPYPRADFHLLGLEEQELELRYRERIIYAIGHGAAVDWTLREGRVVSLRTEFLPKVEVPRFDPTAGEAVGAELGVERLAMIETDHDQICTALQRFVDGYCAWIATQASSIDGLASRYREPAGRILARMEDASARMRAGVELLRSNPLVARAFGLANAAMASQMRQAIPRWRPFQLAFLLLTLESAIDPDAEHRDVLDLIWFPTGGGKTEAYLGLMALVIWWRRLKYKASGGGTTVLMRYTLRLLTKDQFRRAARLICAMELMRRKQPELLGAEPVTLGLWVGGASSPNSFAAAKQAVDDAIADEQTRPPSLLVLESCPWCGTAFSVPDNFDAGAQHFHFRCTHAACDFGRAEGVTLPCNVVDEALYRAPPTLLLATIDKFARLAWEERSSAFFGCGRNRPPELIIQDELHLIAGALGSVAGLYEAGLETVLRMRGMYPKYVASTATIRMANEQVRRLYGRETAVFPPPGLDADDAYFARNIAPTRERPGRLYVGYLAPDRNRQRCLAPLAAALLSAPEALFGDAASDRDALLDAWWTLLVYHGSLKGVGVSRNALREIEERIDRLQREWRQQQPAAEAPDQQPGSPADPEPRWRQQLAERLTQLTSQMSADENARGFERLAKTREDPDCLDLALATNMVSVGLDVPRLSVMIINGQPLTTAEYIQASSRVGRGEVPGIVVANYYRDQARSLSHYEDFRAYHEAFYRFVEPTSVTPYTYQARLRALHAALVIAVRHANDDLTANERAQAFDPGRPETGKVIEELIKRCRCADPGRGDETAAHIRRLVEHWADTARRAGEQQQRLVYAGPDRDRRDLRLLYSHDARVPGEWVTLHNMRNVENTALIKIL</sequence>
<dbReference type="Gene3D" id="3.40.50.300">
    <property type="entry name" value="P-loop containing nucleotide triphosphate hydrolases"/>
    <property type="match status" value="2"/>
</dbReference>
<comment type="caution">
    <text evidence="3">The sequence shown here is derived from an EMBL/GenBank/DDBJ whole genome shotgun (WGS) entry which is preliminary data.</text>
</comment>
<keyword evidence="4" id="KW-1185">Reference proteome</keyword>